<keyword evidence="6" id="KW-1185">Reference proteome</keyword>
<gene>
    <name evidence="3" type="ordered locus">Fisuc_0495</name>
    <name evidence="4" type="ordered locus">FSU_0913</name>
</gene>
<keyword evidence="4" id="KW-0449">Lipoprotein</keyword>
<dbReference type="KEGG" id="fsc:FSU_0913"/>
<name>C9RLG0_FIBSS</name>
<dbReference type="AlphaFoldDB" id="C9RLG0"/>
<dbReference type="Proteomes" id="UP000001497">
    <property type="component" value="Chromosome"/>
</dbReference>
<evidence type="ECO:0000256" key="1">
    <source>
        <dbReference type="SAM" id="MobiDB-lite"/>
    </source>
</evidence>
<dbReference type="OrthoDB" id="9806784at2"/>
<keyword evidence="2" id="KW-0732">Signal</keyword>
<reference evidence="5" key="2">
    <citation type="submission" date="2010-08" db="EMBL/GenBank/DDBJ databases">
        <title>Complete sequence of Fibrobacter succinogenes subsp. succinogenes S85.</title>
        <authorList>
            <person name="Durkin A.S."/>
            <person name="Nelson K.E."/>
            <person name="Morrison M."/>
            <person name="Forsberg C.W."/>
            <person name="Wilson D.B."/>
            <person name="Russell J.B."/>
            <person name="Cann I.K.O."/>
            <person name="Mackie R.I."/>
            <person name="White B.A."/>
        </authorList>
    </citation>
    <scope>NUCLEOTIDE SEQUENCE [LARGE SCALE GENOMIC DNA]</scope>
    <source>
        <strain evidence="5">ATCC 19169 / S85</strain>
    </source>
</reference>
<evidence type="ECO:0000313" key="6">
    <source>
        <dbReference type="Proteomes" id="UP000001497"/>
    </source>
</evidence>
<accession>C9RLG0</accession>
<dbReference type="EMBL" id="CP002158">
    <property type="protein sequence ID" value="ADL24892.1"/>
    <property type="molecule type" value="Genomic_DNA"/>
</dbReference>
<feature type="compositionally biased region" description="Low complexity" evidence="1">
    <location>
        <begin position="214"/>
        <end position="227"/>
    </location>
</feature>
<proteinExistence type="predicted"/>
<dbReference type="STRING" id="59374.FSU_0913"/>
<reference evidence="3 6" key="1">
    <citation type="submission" date="2009-10" db="EMBL/GenBank/DDBJ databases">
        <title>Complete sequence of Fibrobacter succinogenes subsp. succinogenes S85.</title>
        <authorList>
            <consortium name="US DOE Joint Genome Institute"/>
            <person name="Lucas S."/>
            <person name="Copeland A."/>
            <person name="Lapidus A."/>
            <person name="Glavina del Rio T."/>
            <person name="Tice H."/>
            <person name="Bruce D."/>
            <person name="Goodwin L."/>
            <person name="Pitluck S."/>
            <person name="Chertkov O."/>
            <person name="Detter J.C."/>
            <person name="Han C."/>
            <person name="Tapia R."/>
            <person name="Larimer F."/>
            <person name="Land M."/>
            <person name="Hauser L."/>
            <person name="Kyrpides N."/>
            <person name="Mikhailova N."/>
            <person name="Weimer P.J."/>
            <person name="Stevenson D.M."/>
            <person name="Boyum J."/>
            <person name="Brumm P.I."/>
            <person name="Mead D."/>
        </authorList>
    </citation>
    <scope>NUCLEOTIDE SEQUENCE [LARGE SCALE GENOMIC DNA]</scope>
    <source>
        <strain evidence="6">ATCC 19169 / S85</strain>
        <strain evidence="3">S85</strain>
    </source>
</reference>
<feature type="region of interest" description="Disordered" evidence="1">
    <location>
        <begin position="206"/>
        <end position="234"/>
    </location>
</feature>
<dbReference type="RefSeq" id="WP_012820337.1">
    <property type="nucleotide sequence ID" value="NC_013410.1"/>
</dbReference>
<dbReference type="KEGG" id="fsu:Fisuc_0495"/>
<evidence type="ECO:0000313" key="4">
    <source>
        <dbReference type="EMBL" id="ADL24892.1"/>
    </source>
</evidence>
<protein>
    <submittedName>
        <fullName evidence="4">Putative lipoprotein</fullName>
    </submittedName>
</protein>
<evidence type="ECO:0000313" key="3">
    <source>
        <dbReference type="EMBL" id="ACX74107.1"/>
    </source>
</evidence>
<dbReference type="EMBL" id="CP001792">
    <property type="protein sequence ID" value="ACX74107.1"/>
    <property type="molecule type" value="Genomic_DNA"/>
</dbReference>
<dbReference type="HOGENOM" id="CLU_638968_0_0_0"/>
<evidence type="ECO:0000256" key="2">
    <source>
        <dbReference type="SAM" id="SignalP"/>
    </source>
</evidence>
<evidence type="ECO:0000313" key="5">
    <source>
        <dbReference type="Proteomes" id="UP000000517"/>
    </source>
</evidence>
<dbReference type="PROSITE" id="PS51257">
    <property type="entry name" value="PROKAR_LIPOPROTEIN"/>
    <property type="match status" value="1"/>
</dbReference>
<dbReference type="Proteomes" id="UP000000517">
    <property type="component" value="Chromosome"/>
</dbReference>
<reference evidence="4" key="3">
    <citation type="submission" date="2010-08" db="EMBL/GenBank/DDBJ databases">
        <authorList>
            <person name="Durkin A.S."/>
            <person name="Nelson K.E."/>
            <person name="Morrison M."/>
            <person name="Forsberg C.W."/>
            <person name="Wilson D.B."/>
            <person name="Russell J.B."/>
            <person name="Cann I.K.O."/>
            <person name="Mackie R.I."/>
            <person name="White B.A."/>
        </authorList>
    </citation>
    <scope>NUCLEOTIDE SEQUENCE</scope>
    <source>
        <strain evidence="4">S85</strain>
    </source>
</reference>
<organism evidence="4 5">
    <name type="scientific">Fibrobacter succinogenes (strain ATCC 19169 / S85)</name>
    <dbReference type="NCBI Taxonomy" id="59374"/>
    <lineage>
        <taxon>Bacteria</taxon>
        <taxon>Pseudomonadati</taxon>
        <taxon>Fibrobacterota</taxon>
        <taxon>Fibrobacteria</taxon>
        <taxon>Fibrobacterales</taxon>
        <taxon>Fibrobacteraceae</taxon>
        <taxon>Fibrobacter</taxon>
    </lineage>
</organism>
<feature type="chain" id="PRO_5003000191" evidence="2">
    <location>
        <begin position="28"/>
        <end position="429"/>
    </location>
</feature>
<feature type="signal peptide" evidence="2">
    <location>
        <begin position="1"/>
        <end position="27"/>
    </location>
</feature>
<sequence length="429" mass="45882">MNNVIKFTMVASVLALMGCTDSNVSGAAIEDNAVAQNSSSSKANGSSNSMNGPSQIVFSTKATEVLNVDNADISVYGEENGAEAGCTADGKSFEAKLKVNDGLVENSIEMKNFGSSCDSVLAEFVASCQSRALVFNGSNNKESCDENGDVTAYCFDDRAVAMTKCTNNVPGTCSTKPAKTTIDFNELFKDFSKFSGEVCNAISKGASSTTGRFTTPSSTSRDMSSSSTEPPDPDTLNVIAIPRDTTPIDTAAFTLDKYTVQFTDDPSELSFDEHVLAYNGGLPSTAYLDEDIEQNRSGINPFLKEINVSDIGNYFPMTASIVGNRTPKENCKTFLVLSHDGAQPTGHVLSKISKGSIEISSVNPGGPCMQTAMYFPIAFLVEDCDGLLDENTELSYNRFTSKTWACETLGSPTKKARAYGEWYRADLAK</sequence>